<dbReference type="PANTHER" id="PTHR39452:SF1">
    <property type="entry name" value="CHEY-P PHOSPHATASE CHEX"/>
    <property type="match status" value="1"/>
</dbReference>
<organism evidence="3">
    <name type="scientific">Kosmotoga arenicorallina</name>
    <dbReference type="NCBI Taxonomy" id="688066"/>
    <lineage>
        <taxon>Bacteria</taxon>
        <taxon>Thermotogati</taxon>
        <taxon>Thermotogota</taxon>
        <taxon>Thermotogae</taxon>
        <taxon>Kosmotogales</taxon>
        <taxon>Kosmotogaceae</taxon>
        <taxon>Kosmotoga</taxon>
    </lineage>
</organism>
<evidence type="ECO:0000256" key="1">
    <source>
        <dbReference type="ARBA" id="ARBA00022500"/>
    </source>
</evidence>
<dbReference type="CDD" id="cd17906">
    <property type="entry name" value="CheX"/>
    <property type="match status" value="1"/>
</dbReference>
<dbReference type="PANTHER" id="PTHR39452">
    <property type="entry name" value="CHEY-P PHOSPHATASE CHEX"/>
    <property type="match status" value="1"/>
</dbReference>
<protein>
    <submittedName>
        <fullName evidence="3">Chemotaxis protein CheX</fullName>
    </submittedName>
</protein>
<dbReference type="AlphaFoldDB" id="A0A7C5DUY0"/>
<dbReference type="GO" id="GO:0006935">
    <property type="term" value="P:chemotaxis"/>
    <property type="evidence" value="ECO:0007669"/>
    <property type="project" value="UniProtKB-KW"/>
</dbReference>
<dbReference type="SUPFAM" id="SSF103039">
    <property type="entry name" value="CheC-like"/>
    <property type="match status" value="1"/>
</dbReference>
<dbReference type="InterPro" id="IPR028976">
    <property type="entry name" value="CheC-like_sf"/>
</dbReference>
<gene>
    <name evidence="3" type="ORF">ENL26_01255</name>
</gene>
<keyword evidence="1" id="KW-0145">Chemotaxis</keyword>
<accession>A0A7C5DUY0</accession>
<evidence type="ECO:0000259" key="2">
    <source>
        <dbReference type="Pfam" id="PF13690"/>
    </source>
</evidence>
<dbReference type="Pfam" id="PF13690">
    <property type="entry name" value="CheX"/>
    <property type="match status" value="1"/>
</dbReference>
<feature type="domain" description="Chemotaxis phosphatase CheX-like" evidence="2">
    <location>
        <begin position="43"/>
        <end position="127"/>
    </location>
</feature>
<name>A0A7C5DUY0_9BACT</name>
<comment type="caution">
    <text evidence="3">The sequence shown here is derived from an EMBL/GenBank/DDBJ whole genome shotgun (WGS) entry which is preliminary data.</text>
</comment>
<sequence>MDARIINALIGAVIKNFEAFMGKKPELGKPQLIKDLKPRFDMITVIGFTGDCQGNVLYSFSPKTSLNIVSKMMGMPYESLDELALSAIGELGNMISGTLAMNLEKLGLKIVISPPTIVTGDHLKISADGMALELLVNSFSKEDVQIILSLKSS</sequence>
<dbReference type="Proteomes" id="UP000886129">
    <property type="component" value="Unassembled WGS sequence"/>
</dbReference>
<dbReference type="InterPro" id="IPR038756">
    <property type="entry name" value="CheX-like"/>
</dbReference>
<dbReference type="Gene3D" id="3.40.1550.10">
    <property type="entry name" value="CheC-like"/>
    <property type="match status" value="1"/>
</dbReference>
<dbReference type="EMBL" id="DRTH01000071">
    <property type="protein sequence ID" value="HHF08384.1"/>
    <property type="molecule type" value="Genomic_DNA"/>
</dbReference>
<evidence type="ECO:0000313" key="3">
    <source>
        <dbReference type="EMBL" id="HHF08384.1"/>
    </source>
</evidence>
<proteinExistence type="predicted"/>
<dbReference type="InterPro" id="IPR028051">
    <property type="entry name" value="CheX-like_dom"/>
</dbReference>
<reference evidence="3" key="1">
    <citation type="journal article" date="2020" name="mSystems">
        <title>Genome- and Community-Level Interaction Insights into Carbon Utilization and Element Cycling Functions of Hydrothermarchaeota in Hydrothermal Sediment.</title>
        <authorList>
            <person name="Zhou Z."/>
            <person name="Liu Y."/>
            <person name="Xu W."/>
            <person name="Pan J."/>
            <person name="Luo Z.H."/>
            <person name="Li M."/>
        </authorList>
    </citation>
    <scope>NUCLEOTIDE SEQUENCE [LARGE SCALE GENOMIC DNA]</scope>
    <source>
        <strain evidence="3">HyVt-80</strain>
    </source>
</reference>